<dbReference type="PANTHER" id="PTHR46797">
    <property type="entry name" value="HTH-TYPE TRANSCRIPTIONAL REGULATOR"/>
    <property type="match status" value="1"/>
</dbReference>
<dbReference type="GO" id="GO:0003700">
    <property type="term" value="F:DNA-binding transcription factor activity"/>
    <property type="evidence" value="ECO:0007669"/>
    <property type="project" value="TreeGrafter"/>
</dbReference>
<dbReference type="SUPFAM" id="SSF51182">
    <property type="entry name" value="RmlC-like cupins"/>
    <property type="match status" value="1"/>
</dbReference>
<comment type="caution">
    <text evidence="3">The sequence shown here is derived from an EMBL/GenBank/DDBJ whole genome shotgun (WGS) entry which is preliminary data.</text>
</comment>
<name>A0A7W9SW85_ARMRO</name>
<dbReference type="Pfam" id="PF07883">
    <property type="entry name" value="Cupin_2"/>
    <property type="match status" value="1"/>
</dbReference>
<evidence type="ECO:0000313" key="4">
    <source>
        <dbReference type="Proteomes" id="UP000520814"/>
    </source>
</evidence>
<dbReference type="InterPro" id="IPR013096">
    <property type="entry name" value="Cupin_2"/>
</dbReference>
<gene>
    <name evidence="3" type="ORF">HNQ39_005837</name>
</gene>
<dbReference type="Gene3D" id="2.60.120.10">
    <property type="entry name" value="Jelly Rolls"/>
    <property type="match status" value="1"/>
</dbReference>
<dbReference type="Gene3D" id="1.10.260.40">
    <property type="entry name" value="lambda repressor-like DNA-binding domains"/>
    <property type="match status" value="1"/>
</dbReference>
<protein>
    <submittedName>
        <fullName evidence="3">Transcriptional regulator with XRE-family HTH domain</fullName>
    </submittedName>
</protein>
<keyword evidence="1" id="KW-0238">DNA-binding</keyword>
<dbReference type="InterPro" id="IPR014710">
    <property type="entry name" value="RmlC-like_jellyroll"/>
</dbReference>
<keyword evidence="4" id="KW-1185">Reference proteome</keyword>
<dbReference type="InterPro" id="IPR011051">
    <property type="entry name" value="RmlC_Cupin_sf"/>
</dbReference>
<dbReference type="SMART" id="SM00530">
    <property type="entry name" value="HTH_XRE"/>
    <property type="match status" value="1"/>
</dbReference>
<evidence type="ECO:0000259" key="2">
    <source>
        <dbReference type="PROSITE" id="PS50943"/>
    </source>
</evidence>
<dbReference type="InterPro" id="IPR050807">
    <property type="entry name" value="TransReg_Diox_bact_type"/>
</dbReference>
<dbReference type="PROSITE" id="PS50943">
    <property type="entry name" value="HTH_CROC1"/>
    <property type="match status" value="1"/>
</dbReference>
<dbReference type="PANTHER" id="PTHR46797:SF1">
    <property type="entry name" value="METHYLPHOSPHONATE SYNTHASE"/>
    <property type="match status" value="1"/>
</dbReference>
<dbReference type="AlphaFoldDB" id="A0A7W9SW85"/>
<dbReference type="GO" id="GO:0003677">
    <property type="term" value="F:DNA binding"/>
    <property type="evidence" value="ECO:0007669"/>
    <property type="project" value="UniProtKB-KW"/>
</dbReference>
<dbReference type="InterPro" id="IPR001387">
    <property type="entry name" value="Cro/C1-type_HTH"/>
</dbReference>
<dbReference type="Proteomes" id="UP000520814">
    <property type="component" value="Unassembled WGS sequence"/>
</dbReference>
<dbReference type="GO" id="GO:0005829">
    <property type="term" value="C:cytosol"/>
    <property type="evidence" value="ECO:0007669"/>
    <property type="project" value="TreeGrafter"/>
</dbReference>
<evidence type="ECO:0000313" key="3">
    <source>
        <dbReference type="EMBL" id="MBB6053990.1"/>
    </source>
</evidence>
<accession>A0A7W9SW85</accession>
<organism evidence="3 4">
    <name type="scientific">Armatimonas rosea</name>
    <dbReference type="NCBI Taxonomy" id="685828"/>
    <lineage>
        <taxon>Bacteria</taxon>
        <taxon>Bacillati</taxon>
        <taxon>Armatimonadota</taxon>
        <taxon>Armatimonadia</taxon>
        <taxon>Armatimonadales</taxon>
        <taxon>Armatimonadaceae</taxon>
        <taxon>Armatimonas</taxon>
    </lineage>
</organism>
<dbReference type="RefSeq" id="WP_184204075.1">
    <property type="nucleotide sequence ID" value="NZ_JACHGW010000011.1"/>
</dbReference>
<dbReference type="CDD" id="cd00093">
    <property type="entry name" value="HTH_XRE"/>
    <property type="match status" value="1"/>
</dbReference>
<dbReference type="CDD" id="cd02209">
    <property type="entry name" value="cupin_XRE_C"/>
    <property type="match status" value="1"/>
</dbReference>
<dbReference type="SUPFAM" id="SSF47413">
    <property type="entry name" value="lambda repressor-like DNA-binding domains"/>
    <property type="match status" value="1"/>
</dbReference>
<sequence>MDPQTLGARIQRIRQRQNFSVRDLAEKAGVNKNTILRLEKGLTPSYATLNRVCEALGVHVAQLTQPEPEEEQTIALHARAEEGREPLAADESVLLSALKCRLPGGRINAAIMELYGESESITHPGEELVFCLRGSARVTVAGRTYELGEGDAATFWSAERHSYGPAEDATEEQLPVILLMAWVDAREGETTRP</sequence>
<proteinExistence type="predicted"/>
<dbReference type="Pfam" id="PF01381">
    <property type="entry name" value="HTH_3"/>
    <property type="match status" value="1"/>
</dbReference>
<dbReference type="InterPro" id="IPR010982">
    <property type="entry name" value="Lambda_DNA-bd_dom_sf"/>
</dbReference>
<feature type="domain" description="HTH cro/C1-type" evidence="2">
    <location>
        <begin position="10"/>
        <end position="63"/>
    </location>
</feature>
<evidence type="ECO:0000256" key="1">
    <source>
        <dbReference type="ARBA" id="ARBA00023125"/>
    </source>
</evidence>
<reference evidence="3 4" key="1">
    <citation type="submission" date="2020-08" db="EMBL/GenBank/DDBJ databases">
        <title>Genomic Encyclopedia of Type Strains, Phase IV (KMG-IV): sequencing the most valuable type-strain genomes for metagenomic binning, comparative biology and taxonomic classification.</title>
        <authorList>
            <person name="Goeker M."/>
        </authorList>
    </citation>
    <scope>NUCLEOTIDE SEQUENCE [LARGE SCALE GENOMIC DNA]</scope>
    <source>
        <strain evidence="3 4">DSM 23562</strain>
    </source>
</reference>
<dbReference type="EMBL" id="JACHGW010000011">
    <property type="protein sequence ID" value="MBB6053990.1"/>
    <property type="molecule type" value="Genomic_DNA"/>
</dbReference>